<keyword evidence="9 10" id="KW-0807">Transducer</keyword>
<evidence type="ECO:0000256" key="2">
    <source>
        <dbReference type="ARBA" id="ARBA00022475"/>
    </source>
</evidence>
<keyword evidence="5 10" id="KW-0552">Olfaction</keyword>
<keyword evidence="8 10" id="KW-0675">Receptor</keyword>
<evidence type="ECO:0000256" key="5">
    <source>
        <dbReference type="ARBA" id="ARBA00022725"/>
    </source>
</evidence>
<feature type="transmembrane region" description="Helical" evidence="10">
    <location>
        <begin position="173"/>
        <end position="195"/>
    </location>
</feature>
<proteinExistence type="inferred from homology"/>
<dbReference type="Pfam" id="PF02949">
    <property type="entry name" value="7tm_6"/>
    <property type="match status" value="1"/>
</dbReference>
<evidence type="ECO:0000256" key="3">
    <source>
        <dbReference type="ARBA" id="ARBA00022606"/>
    </source>
</evidence>
<dbReference type="EnsemblMetazoa" id="PPAI013091-RA">
    <property type="protein sequence ID" value="PPAI013091-PA"/>
    <property type="gene ID" value="PPAI013091"/>
</dbReference>
<comment type="caution">
    <text evidence="10">Lacks conserved residue(s) required for the propagation of feature annotation.</text>
</comment>
<dbReference type="InterPro" id="IPR004117">
    <property type="entry name" value="7tm6_olfct_rcpt"/>
</dbReference>
<evidence type="ECO:0000256" key="10">
    <source>
        <dbReference type="RuleBase" id="RU351113"/>
    </source>
</evidence>
<comment type="subcellular location">
    <subcellularLocation>
        <location evidence="1 10">Cell membrane</location>
        <topology evidence="1 10">Multi-pass membrane protein</topology>
    </subcellularLocation>
</comment>
<evidence type="ECO:0000256" key="1">
    <source>
        <dbReference type="ARBA" id="ARBA00004651"/>
    </source>
</evidence>
<evidence type="ECO:0000313" key="12">
    <source>
        <dbReference type="Proteomes" id="UP000092462"/>
    </source>
</evidence>
<feature type="transmembrane region" description="Helical" evidence="10">
    <location>
        <begin position="132"/>
        <end position="153"/>
    </location>
</feature>
<feature type="transmembrane region" description="Helical" evidence="10">
    <location>
        <begin position="37"/>
        <end position="58"/>
    </location>
</feature>
<keyword evidence="2" id="KW-1003">Cell membrane</keyword>
<keyword evidence="7 10" id="KW-0472">Membrane</keyword>
<evidence type="ECO:0000256" key="8">
    <source>
        <dbReference type="ARBA" id="ARBA00023170"/>
    </source>
</evidence>
<keyword evidence="3 10" id="KW-0716">Sensory transduction</keyword>
<evidence type="ECO:0000256" key="6">
    <source>
        <dbReference type="ARBA" id="ARBA00022989"/>
    </source>
</evidence>
<dbReference type="AlphaFoldDB" id="A0A240SY87"/>
<dbReference type="PANTHER" id="PTHR21137">
    <property type="entry name" value="ODORANT RECEPTOR"/>
    <property type="match status" value="1"/>
</dbReference>
<dbReference type="GO" id="GO:0007165">
    <property type="term" value="P:signal transduction"/>
    <property type="evidence" value="ECO:0007669"/>
    <property type="project" value="UniProtKB-KW"/>
</dbReference>
<evidence type="ECO:0000313" key="11">
    <source>
        <dbReference type="EnsemblMetazoa" id="PPAI013091-PA"/>
    </source>
</evidence>
<dbReference type="VEuPathDB" id="VectorBase:PPAI013091"/>
<comment type="similarity">
    <text evidence="10">Belongs to the insect chemoreceptor superfamily. Heteromeric odorant receptor channel (TC 1.A.69) family.</text>
</comment>
<dbReference type="PANTHER" id="PTHR21137:SF35">
    <property type="entry name" value="ODORANT RECEPTOR 19A-RELATED"/>
    <property type="match status" value="1"/>
</dbReference>
<organism evidence="11 12">
    <name type="scientific">Phlebotomus papatasi</name>
    <name type="common">Sandfly</name>
    <dbReference type="NCBI Taxonomy" id="29031"/>
    <lineage>
        <taxon>Eukaryota</taxon>
        <taxon>Metazoa</taxon>
        <taxon>Ecdysozoa</taxon>
        <taxon>Arthropoda</taxon>
        <taxon>Hexapoda</taxon>
        <taxon>Insecta</taxon>
        <taxon>Pterygota</taxon>
        <taxon>Neoptera</taxon>
        <taxon>Endopterygota</taxon>
        <taxon>Diptera</taxon>
        <taxon>Nematocera</taxon>
        <taxon>Psychodoidea</taxon>
        <taxon>Psychodidae</taxon>
        <taxon>Phlebotomus</taxon>
        <taxon>Phlebotomus</taxon>
    </lineage>
</organism>
<dbReference type="VEuPathDB" id="VectorBase:PPAPM1_008726"/>
<feature type="transmembrane region" description="Helical" evidence="10">
    <location>
        <begin position="283"/>
        <end position="305"/>
    </location>
</feature>
<dbReference type="Proteomes" id="UP000092462">
    <property type="component" value="Unassembled WGS sequence"/>
</dbReference>
<evidence type="ECO:0000256" key="4">
    <source>
        <dbReference type="ARBA" id="ARBA00022692"/>
    </source>
</evidence>
<keyword evidence="6 10" id="KW-1133">Transmembrane helix</keyword>
<keyword evidence="4 10" id="KW-0812">Transmembrane</keyword>
<name>A0A240SY87_PHLPP</name>
<dbReference type="GO" id="GO:0004984">
    <property type="term" value="F:olfactory receptor activity"/>
    <property type="evidence" value="ECO:0007669"/>
    <property type="project" value="InterPro"/>
</dbReference>
<feature type="transmembrane region" description="Helical" evidence="10">
    <location>
        <begin position="254"/>
        <end position="277"/>
    </location>
</feature>
<evidence type="ECO:0000256" key="9">
    <source>
        <dbReference type="ARBA" id="ARBA00023224"/>
    </source>
</evidence>
<feature type="transmembrane region" description="Helical" evidence="10">
    <location>
        <begin position="70"/>
        <end position="88"/>
    </location>
</feature>
<reference evidence="11" key="1">
    <citation type="submission" date="2022-08" db="UniProtKB">
        <authorList>
            <consortium name="EnsemblMetazoa"/>
        </authorList>
    </citation>
    <scope>IDENTIFICATION</scope>
    <source>
        <strain evidence="11">Israel</strain>
    </source>
</reference>
<accession>A0A240SY87</accession>
<dbReference type="GO" id="GO:0005886">
    <property type="term" value="C:plasma membrane"/>
    <property type="evidence" value="ECO:0007669"/>
    <property type="project" value="UniProtKB-SubCell"/>
</dbReference>
<dbReference type="GO" id="GO:0005549">
    <property type="term" value="F:odorant binding"/>
    <property type="evidence" value="ECO:0007669"/>
    <property type="project" value="InterPro"/>
</dbReference>
<protein>
    <recommendedName>
        <fullName evidence="10">Odorant receptor</fullName>
    </recommendedName>
</protein>
<evidence type="ECO:0000256" key="7">
    <source>
        <dbReference type="ARBA" id="ARBA00023136"/>
    </source>
</evidence>
<dbReference type="EMBL" id="AJVK01004190">
    <property type="status" value="NOT_ANNOTATED_CDS"/>
    <property type="molecule type" value="Genomic_DNA"/>
</dbReference>
<sequence length="383" mass="44347">MSVESNLEMFNKIRPKIELGITIATFYATTEPRWKRMFIKVSFTSTLLCLVSATYHIFNTFEGQLTGNLAMSFILCVGCIQIISKSILMRYHRHNLLKLLEKMQILHNNFQNEEINYIAAKKLKKFNDIWQICFKLIKAIIAMAVIIFSISNIVRGKSGVIAQIPFIPNDLPYYTQLMLFIQFILLAMASIFVFYTDICIAFFGFEIMAASDILYDYISANTDRIQKDPDFLKIIMIRYCEVVDNIELFNKINFIANLIQFATSIFLSFAVFFFIRLYPKHPVGYPTVMSILVELFIPCLFGEFIKIKMERLSSTLYLTNWYSLSLKDQKSFLIVLLITQREYGLRAAGMYDVNIYTFIKVVKMAASWCAFIFTLEAVQGKTA</sequence>
<keyword evidence="12" id="KW-1185">Reference proteome</keyword>